<dbReference type="GO" id="GO:0016787">
    <property type="term" value="F:hydrolase activity"/>
    <property type="evidence" value="ECO:0007669"/>
    <property type="project" value="UniProtKB-KW"/>
</dbReference>
<evidence type="ECO:0000256" key="3">
    <source>
        <dbReference type="ARBA" id="ARBA00009184"/>
    </source>
</evidence>
<dbReference type="NCBIfam" id="TIGR01490">
    <property type="entry name" value="HAD-SF-IB-hyp1"/>
    <property type="match status" value="1"/>
</dbReference>
<organism evidence="12 13">
    <name type="scientific">Streptococcus koreensis</name>
    <dbReference type="NCBI Taxonomy" id="2382163"/>
    <lineage>
        <taxon>Bacteria</taxon>
        <taxon>Bacillati</taxon>
        <taxon>Bacillota</taxon>
        <taxon>Bacilli</taxon>
        <taxon>Lactobacillales</taxon>
        <taxon>Streptococcaceae</taxon>
        <taxon>Streptococcus</taxon>
    </lineage>
</organism>
<dbReference type="EC" id="3.1.3.3" evidence="4"/>
<name>A0ABN5PSE4_9STRE</name>
<dbReference type="Proteomes" id="UP000277293">
    <property type="component" value="Chromosome"/>
</dbReference>
<dbReference type="InterPro" id="IPR006385">
    <property type="entry name" value="HAD_hydro_SerB1"/>
</dbReference>
<evidence type="ECO:0000256" key="9">
    <source>
        <dbReference type="ARBA" id="ARBA00023299"/>
    </source>
</evidence>
<evidence type="ECO:0000256" key="8">
    <source>
        <dbReference type="ARBA" id="ARBA00022842"/>
    </source>
</evidence>
<proteinExistence type="inferred from homology"/>
<dbReference type="Gene3D" id="3.40.50.1000">
    <property type="entry name" value="HAD superfamily/HAD-like"/>
    <property type="match status" value="1"/>
</dbReference>
<evidence type="ECO:0000256" key="2">
    <source>
        <dbReference type="ARBA" id="ARBA00005135"/>
    </source>
</evidence>
<comment type="catalytic activity">
    <reaction evidence="10">
        <text>O-phospho-L-serine + H2O = L-serine + phosphate</text>
        <dbReference type="Rhea" id="RHEA:21208"/>
        <dbReference type="ChEBI" id="CHEBI:15377"/>
        <dbReference type="ChEBI" id="CHEBI:33384"/>
        <dbReference type="ChEBI" id="CHEBI:43474"/>
        <dbReference type="ChEBI" id="CHEBI:57524"/>
        <dbReference type="EC" id="3.1.3.3"/>
    </reaction>
</comment>
<keyword evidence="13" id="KW-1185">Reference proteome</keyword>
<sequence>MNQEIAAIFDIDGTIFRDSLLLHHMEKCIAYDVFPISVEMELKPHKNAWQNRELDYDDYLYTASKLYTKYISNKEILDVEFVAKKVIEKESKKLYRFTRDRIKWHKKQGHKIIFISGSPDFLVEKMAEKLGADLWFASQYLNDGTKYSGEVVPMWDSESKKKILEGLPFDLENSYSYGDTTGDFTMLQMTGHPTAINPNQKLLDKLRKERVDCNVVVERKDVIYSITDIS</sequence>
<keyword evidence="9" id="KW-0718">Serine biosynthesis</keyword>
<evidence type="ECO:0000256" key="7">
    <source>
        <dbReference type="ARBA" id="ARBA00022801"/>
    </source>
</evidence>
<comment type="cofactor">
    <cofactor evidence="1">
        <name>Mg(2+)</name>
        <dbReference type="ChEBI" id="CHEBI:18420"/>
    </cofactor>
</comment>
<protein>
    <recommendedName>
        <fullName evidence="4">phosphoserine phosphatase</fullName>
        <ecNumber evidence="4">3.1.3.3</ecNumber>
    </recommendedName>
</protein>
<comment type="similarity">
    <text evidence="3">Belongs to the HAD-like hydrolase superfamily. SerB family.</text>
</comment>
<dbReference type="SUPFAM" id="SSF56784">
    <property type="entry name" value="HAD-like"/>
    <property type="match status" value="1"/>
</dbReference>
<accession>A0ABN5PSE4</accession>
<dbReference type="PANTHER" id="PTHR43344">
    <property type="entry name" value="PHOSPHOSERINE PHOSPHATASE"/>
    <property type="match status" value="1"/>
</dbReference>
<comment type="catalytic activity">
    <reaction evidence="11">
        <text>O-phospho-D-serine + H2O = D-serine + phosphate</text>
        <dbReference type="Rhea" id="RHEA:24873"/>
        <dbReference type="ChEBI" id="CHEBI:15377"/>
        <dbReference type="ChEBI" id="CHEBI:35247"/>
        <dbReference type="ChEBI" id="CHEBI:43474"/>
        <dbReference type="ChEBI" id="CHEBI:58680"/>
        <dbReference type="EC" id="3.1.3.3"/>
    </reaction>
</comment>
<dbReference type="InterPro" id="IPR023214">
    <property type="entry name" value="HAD_sf"/>
</dbReference>
<evidence type="ECO:0000256" key="11">
    <source>
        <dbReference type="ARBA" id="ARBA00048523"/>
    </source>
</evidence>
<evidence type="ECO:0000256" key="4">
    <source>
        <dbReference type="ARBA" id="ARBA00012640"/>
    </source>
</evidence>
<keyword evidence="8" id="KW-0460">Magnesium</keyword>
<reference evidence="13" key="1">
    <citation type="submission" date="2018-09" db="EMBL/GenBank/DDBJ databases">
        <title>Complete genome sequence of Streptococcus sp. KCOM 2890 (=JS71).</title>
        <authorList>
            <person name="Kook J.-K."/>
            <person name="Park S.-N."/>
            <person name="Lim Y.K."/>
        </authorList>
    </citation>
    <scope>NUCLEOTIDE SEQUENCE [LARGE SCALE GENOMIC DNA]</scope>
    <source>
        <strain evidence="13">JS71</strain>
    </source>
</reference>
<evidence type="ECO:0000256" key="1">
    <source>
        <dbReference type="ARBA" id="ARBA00001946"/>
    </source>
</evidence>
<dbReference type="Pfam" id="PF12710">
    <property type="entry name" value="HAD"/>
    <property type="match status" value="1"/>
</dbReference>
<dbReference type="InterPro" id="IPR050582">
    <property type="entry name" value="HAD-like_SerB"/>
</dbReference>
<dbReference type="EMBL" id="CP032620">
    <property type="protein sequence ID" value="AYF93330.1"/>
    <property type="molecule type" value="Genomic_DNA"/>
</dbReference>
<dbReference type="Gene3D" id="1.20.1440.100">
    <property type="entry name" value="SG protein - dephosphorylation function"/>
    <property type="match status" value="1"/>
</dbReference>
<evidence type="ECO:0000256" key="6">
    <source>
        <dbReference type="ARBA" id="ARBA00022723"/>
    </source>
</evidence>
<dbReference type="PANTHER" id="PTHR43344:SF2">
    <property type="entry name" value="PHOSPHOSERINE PHOSPHATASE"/>
    <property type="match status" value="1"/>
</dbReference>
<comment type="pathway">
    <text evidence="2">Amino-acid biosynthesis; L-serine biosynthesis; L-serine from 3-phospho-D-glycerate: step 3/3.</text>
</comment>
<keyword evidence="5" id="KW-0028">Amino-acid biosynthesis</keyword>
<keyword evidence="7 12" id="KW-0378">Hydrolase</keyword>
<dbReference type="RefSeq" id="WP_120701252.1">
    <property type="nucleotide sequence ID" value="NZ_CP032620.1"/>
</dbReference>
<dbReference type="NCBIfam" id="TIGR01488">
    <property type="entry name" value="HAD-SF-IB"/>
    <property type="match status" value="1"/>
</dbReference>
<gene>
    <name evidence="12" type="ORF">D7D50_01155</name>
</gene>
<evidence type="ECO:0000313" key="12">
    <source>
        <dbReference type="EMBL" id="AYF93330.1"/>
    </source>
</evidence>
<dbReference type="InterPro" id="IPR036412">
    <property type="entry name" value="HAD-like_sf"/>
</dbReference>
<evidence type="ECO:0000313" key="13">
    <source>
        <dbReference type="Proteomes" id="UP000277293"/>
    </source>
</evidence>
<keyword evidence="6" id="KW-0479">Metal-binding</keyword>
<evidence type="ECO:0000256" key="10">
    <source>
        <dbReference type="ARBA" id="ARBA00048138"/>
    </source>
</evidence>
<evidence type="ECO:0000256" key="5">
    <source>
        <dbReference type="ARBA" id="ARBA00022605"/>
    </source>
</evidence>